<organism evidence="1 2">
    <name type="scientific">Rangifer tarandus platyrhynchus</name>
    <name type="common">Svalbard reindeer</name>
    <dbReference type="NCBI Taxonomy" id="3082113"/>
    <lineage>
        <taxon>Eukaryota</taxon>
        <taxon>Metazoa</taxon>
        <taxon>Chordata</taxon>
        <taxon>Craniata</taxon>
        <taxon>Vertebrata</taxon>
        <taxon>Euteleostomi</taxon>
        <taxon>Mammalia</taxon>
        <taxon>Eutheria</taxon>
        <taxon>Laurasiatheria</taxon>
        <taxon>Artiodactyla</taxon>
        <taxon>Ruminantia</taxon>
        <taxon>Pecora</taxon>
        <taxon>Cervidae</taxon>
        <taxon>Odocoileinae</taxon>
        <taxon>Rangifer</taxon>
    </lineage>
</organism>
<accession>A0ACB0EQM1</accession>
<evidence type="ECO:0000313" key="2">
    <source>
        <dbReference type="Proteomes" id="UP001162501"/>
    </source>
</evidence>
<protein>
    <submittedName>
        <fullName evidence="1">Uncharacterized protein</fullName>
    </submittedName>
</protein>
<reference evidence="1" key="1">
    <citation type="submission" date="2023-05" db="EMBL/GenBank/DDBJ databases">
        <authorList>
            <consortium name="ELIXIR-Norway"/>
        </authorList>
    </citation>
    <scope>NUCLEOTIDE SEQUENCE</scope>
</reference>
<dbReference type="Proteomes" id="UP001162501">
    <property type="component" value="Chromosome 24"/>
</dbReference>
<sequence>MGGRGIDRKKQGEEGKERGGEAGAEGMSSSDRRGRGATGEEDREGEKGKEERKREQEAAGTRSQPASEICRPRRGGEARGEHGEERTRAAGSDPWKPGDVTGPRLASCPRPRHPRPARAEGAPGEPRPGPEASGRLLPARPPRPPALPPASVYPVPSRCAAAERGTSPPALPPAGGRGEEQWGGFRGVPGAAGRGTHDAHTGKDRWMPVSLEARGGGRSQRAPGTCGPISPAGANRGAPCPHHRAPTLDSQGPAPWPSHSPWKAPLPAGALDWARRGLGVEARGVGGGGPASPRRGERLITPGSPGMPGPWRLLPPLGASQASSPLPSGTSLPATATSPGEGLRLQGQGAGSGSWEGDGCGVGGGGSPQRPRRRSCRADGNSEGGKLREDGSLSSLRVNNTCPTPRDAFSSRASLTSERFNHAKVTERDEGRAGEHILVPR</sequence>
<proteinExistence type="predicted"/>
<gene>
    <name evidence="1" type="ORF">MRATA1EN3_LOCUS14256</name>
</gene>
<evidence type="ECO:0000313" key="1">
    <source>
        <dbReference type="EMBL" id="CAI9703043.1"/>
    </source>
</evidence>
<name>A0ACB0EQM1_RANTA</name>
<dbReference type="EMBL" id="OX596108">
    <property type="protein sequence ID" value="CAI9703043.1"/>
    <property type="molecule type" value="Genomic_DNA"/>
</dbReference>